<dbReference type="Gene3D" id="1.10.3210.10">
    <property type="entry name" value="Hypothetical protein af1432"/>
    <property type="match status" value="1"/>
</dbReference>
<dbReference type="SMART" id="SM00091">
    <property type="entry name" value="PAS"/>
    <property type="match status" value="3"/>
</dbReference>
<dbReference type="CDD" id="cd00077">
    <property type="entry name" value="HDc"/>
    <property type="match status" value="1"/>
</dbReference>
<dbReference type="Proteomes" id="UP000180254">
    <property type="component" value="Unassembled WGS sequence"/>
</dbReference>
<dbReference type="InterPro" id="IPR029787">
    <property type="entry name" value="Nucleotide_cyclase"/>
</dbReference>
<dbReference type="SMART" id="SM00267">
    <property type="entry name" value="GGDEF"/>
    <property type="match status" value="1"/>
</dbReference>
<dbReference type="Pfam" id="PF13487">
    <property type="entry name" value="HD_5"/>
    <property type="match status" value="1"/>
</dbReference>
<dbReference type="RefSeq" id="WP_071061098.1">
    <property type="nucleotide sequence ID" value="NZ_MKIE01000001.1"/>
</dbReference>
<dbReference type="SUPFAM" id="SSF109604">
    <property type="entry name" value="HD-domain/PDEase-like"/>
    <property type="match status" value="1"/>
</dbReference>
<evidence type="ECO:0000313" key="4">
    <source>
        <dbReference type="EMBL" id="OHW63540.1"/>
    </source>
</evidence>
<dbReference type="Pfam" id="PF08448">
    <property type="entry name" value="PAS_4"/>
    <property type="match status" value="1"/>
</dbReference>
<dbReference type="InterPro" id="IPR043128">
    <property type="entry name" value="Rev_trsase/Diguanyl_cyclase"/>
</dbReference>
<dbReference type="SUPFAM" id="SSF55073">
    <property type="entry name" value="Nucleotide cyclase"/>
    <property type="match status" value="1"/>
</dbReference>
<accession>A0A1S1VAM4</accession>
<dbReference type="InterPro" id="IPR013656">
    <property type="entry name" value="PAS_4"/>
</dbReference>
<dbReference type="NCBIfam" id="TIGR00254">
    <property type="entry name" value="GGDEF"/>
    <property type="match status" value="1"/>
</dbReference>
<dbReference type="InterPro" id="IPR037522">
    <property type="entry name" value="HD_GYP_dom"/>
</dbReference>
<dbReference type="InterPro" id="IPR013655">
    <property type="entry name" value="PAS_fold_3"/>
</dbReference>
<evidence type="ECO:0000313" key="5">
    <source>
        <dbReference type="Proteomes" id="UP000180254"/>
    </source>
</evidence>
<dbReference type="CDD" id="cd00130">
    <property type="entry name" value="PAS"/>
    <property type="match status" value="1"/>
</dbReference>
<dbReference type="PROSITE" id="PS50887">
    <property type="entry name" value="GGDEF"/>
    <property type="match status" value="1"/>
</dbReference>
<dbReference type="EMBL" id="MKIE01000001">
    <property type="protein sequence ID" value="OHW63540.1"/>
    <property type="molecule type" value="Genomic_DNA"/>
</dbReference>
<dbReference type="SUPFAM" id="SSF55785">
    <property type="entry name" value="PYP-like sensor domain (PAS domain)"/>
    <property type="match status" value="4"/>
</dbReference>
<dbReference type="OrthoDB" id="9798833at2"/>
<keyword evidence="4" id="KW-0808">Transferase</keyword>
<dbReference type="InterPro" id="IPR000160">
    <property type="entry name" value="GGDEF_dom"/>
</dbReference>
<evidence type="ECO:0000259" key="3">
    <source>
        <dbReference type="PROSITE" id="PS51832"/>
    </source>
</evidence>
<dbReference type="Pfam" id="PF08447">
    <property type="entry name" value="PAS_3"/>
    <property type="match status" value="1"/>
</dbReference>
<gene>
    <name evidence="4" type="primary">yegE_1</name>
    <name evidence="4" type="ORF">EUAN_04040</name>
</gene>
<dbReference type="STRING" id="39480.EUAN_04040"/>
<dbReference type="GO" id="GO:0052621">
    <property type="term" value="F:diguanylate cyclase activity"/>
    <property type="evidence" value="ECO:0007669"/>
    <property type="project" value="UniProtKB-EC"/>
</dbReference>
<dbReference type="PANTHER" id="PTHR43155:SF2">
    <property type="entry name" value="CYCLIC DI-GMP PHOSPHODIESTERASE PA4108"/>
    <property type="match status" value="1"/>
</dbReference>
<name>A0A1S1VAM4_9FIRM</name>
<dbReference type="Gene3D" id="3.30.450.20">
    <property type="entry name" value="PAS domain"/>
    <property type="match status" value="4"/>
</dbReference>
<keyword evidence="4" id="KW-0548">Nucleotidyltransferase</keyword>
<dbReference type="InterPro" id="IPR035965">
    <property type="entry name" value="PAS-like_dom_sf"/>
</dbReference>
<dbReference type="PROSITE" id="PS51832">
    <property type="entry name" value="HD_GYP"/>
    <property type="match status" value="1"/>
</dbReference>
<proteinExistence type="predicted"/>
<dbReference type="InterPro" id="IPR000014">
    <property type="entry name" value="PAS"/>
</dbReference>
<dbReference type="SMART" id="SM00471">
    <property type="entry name" value="HDc"/>
    <property type="match status" value="1"/>
</dbReference>
<dbReference type="Pfam" id="PF13188">
    <property type="entry name" value="PAS_8"/>
    <property type="match status" value="1"/>
</dbReference>
<sequence>MDELSYRKIIDDMPIGYARHRIILDEENRPIDYQYIEVNRSFEEQTGLKREDIIGKKITEILPDIINSDFNWIEFYGEVALSGRAKEVEQYSKPLGRHYRVKTESPRHGEFITYITDITNEKKEVEEKLRLLMASSDIVIELDENYIYTDVLVEDERSLFATKGNIIGKRVDELLGDELGESVLNTLEKAKSSGKKESLVYKSIVEGDDRWFYAEIKGISYDKALKFVISVHDITEEKNLREDLLKSQAELEGFFEVNLDLLCIADLEGRFIKVNREWEEILGYSREEIEGSLFFDYIHPEDLEGTLKATEKLSYGSSIKGFVNRYRSKDGLYRYIEWRSNFENGYIYAAARDITDRINLETRLEAEKEFLRRMLLSIGDGVLSIGSDNRVRVINKVAKRLLGCEGSGAEGKLLGDVLELYSLEESDRIVDLNLCSPEEFGELREGLLKSKNGREYVVEYRLNNMPKTDKCAEGTIIVFRDISAQKEKQEKVEYLSYHDQLTGLYNRRFFEEELKRLDHSRNLPLSLIMIDVNGLKLTNDAFGHKAGDQLLKRISETLKRACRADDIISRVGGDEFAVILPNTYEREAKSFVGRIYMEAKKEDINHIVVSLSAGCGTKTNINENVEKALKRAEDGMYKRKLSESPAMRKKTLGKVIAKFFETDITGRKHSKDVSEIMGKFGEAMGFDAEKVEQLRMIGKVHDIGLIVLDSSTLNKSDSLSEREIEEIRRHPEVGYQILRSVTHLAPIAEYVLSHHERIDGNGYPNRLKGEKIPLESRMLTIVDAYSAMTNERVYKHKLNRQEAIDELERNMGTQFDSELTRVFIDKVLKKQRAK</sequence>
<dbReference type="Gene3D" id="3.30.70.270">
    <property type="match status" value="1"/>
</dbReference>
<dbReference type="PANTHER" id="PTHR43155">
    <property type="entry name" value="CYCLIC DI-GMP PHOSPHODIESTERASE PA4108-RELATED"/>
    <property type="match status" value="1"/>
</dbReference>
<reference evidence="4 5" key="1">
    <citation type="submission" date="2016-09" db="EMBL/GenBank/DDBJ databases">
        <title>Genome sequence of Eubacterium angustum.</title>
        <authorList>
            <person name="Poehlein A."/>
            <person name="Daniel R."/>
        </authorList>
    </citation>
    <scope>NUCLEOTIDE SEQUENCE [LARGE SCALE GENOMIC DNA]</scope>
    <source>
        <strain evidence="4 5">DSM 1989</strain>
    </source>
</reference>
<feature type="domain" description="HD-GYP" evidence="3">
    <location>
        <begin position="644"/>
        <end position="834"/>
    </location>
</feature>
<comment type="caution">
    <text evidence="4">The sequence shown here is derived from an EMBL/GenBank/DDBJ whole genome shotgun (WGS) entry which is preliminary data.</text>
</comment>
<dbReference type="NCBIfam" id="TIGR00229">
    <property type="entry name" value="sensory_box"/>
    <property type="match status" value="3"/>
</dbReference>
<dbReference type="CDD" id="cd01949">
    <property type="entry name" value="GGDEF"/>
    <property type="match status" value="1"/>
</dbReference>
<dbReference type="AlphaFoldDB" id="A0A1S1VAM4"/>
<dbReference type="PROSITE" id="PS50112">
    <property type="entry name" value="PAS"/>
    <property type="match status" value="1"/>
</dbReference>
<evidence type="ECO:0000259" key="1">
    <source>
        <dbReference type="PROSITE" id="PS50112"/>
    </source>
</evidence>
<dbReference type="EC" id="2.7.7.65" evidence="4"/>
<feature type="domain" description="PAS" evidence="1">
    <location>
        <begin position="247"/>
        <end position="317"/>
    </location>
</feature>
<protein>
    <submittedName>
        <fullName evidence="4">Putative diguanylate cyclase YegE</fullName>
        <ecNumber evidence="4">2.7.7.65</ecNumber>
    </submittedName>
</protein>
<feature type="domain" description="GGDEF" evidence="2">
    <location>
        <begin position="523"/>
        <end position="662"/>
    </location>
</feature>
<keyword evidence="5" id="KW-1185">Reference proteome</keyword>
<organism evidence="4 5">
    <name type="scientific">Andreesenia angusta</name>
    <dbReference type="NCBI Taxonomy" id="39480"/>
    <lineage>
        <taxon>Bacteria</taxon>
        <taxon>Bacillati</taxon>
        <taxon>Bacillota</taxon>
        <taxon>Tissierellia</taxon>
        <taxon>Tissierellales</taxon>
        <taxon>Gottschalkiaceae</taxon>
        <taxon>Andreesenia</taxon>
    </lineage>
</organism>
<evidence type="ECO:0000259" key="2">
    <source>
        <dbReference type="PROSITE" id="PS50887"/>
    </source>
</evidence>
<dbReference type="InterPro" id="IPR003607">
    <property type="entry name" value="HD/PDEase_dom"/>
</dbReference>
<dbReference type="Pfam" id="PF00990">
    <property type="entry name" value="GGDEF"/>
    <property type="match status" value="1"/>
</dbReference>